<dbReference type="Pfam" id="PF07661">
    <property type="entry name" value="MORN_2"/>
    <property type="match status" value="2"/>
</dbReference>
<evidence type="ECO:0000313" key="2">
    <source>
        <dbReference type="Proteomes" id="UP001597369"/>
    </source>
</evidence>
<protein>
    <submittedName>
        <fullName evidence="1">Toxin-antitoxin system YwqK family antitoxin</fullName>
    </submittedName>
</protein>
<name>A0ABW4WU46_9BACT</name>
<keyword evidence="2" id="KW-1185">Reference proteome</keyword>
<reference evidence="2" key="1">
    <citation type="journal article" date="2019" name="Int. J. Syst. Evol. Microbiol.">
        <title>The Global Catalogue of Microorganisms (GCM) 10K type strain sequencing project: providing services to taxonomists for standard genome sequencing and annotation.</title>
        <authorList>
            <consortium name="The Broad Institute Genomics Platform"/>
            <consortium name="The Broad Institute Genome Sequencing Center for Infectious Disease"/>
            <person name="Wu L."/>
            <person name="Ma J."/>
        </authorList>
    </citation>
    <scope>NUCLEOTIDE SEQUENCE [LARGE SCALE GENOMIC DNA]</scope>
    <source>
        <strain evidence="2">JCM 16545</strain>
    </source>
</reference>
<sequence>MNLNSIFWFLPFVLLLVACNGKREFEEKYVSGTGLTERIEYYPDGNIKAKGFLKDGVLDGTLKIYYPNGQLKEETNYSKGMPVGWSYEYRENGKYYRFEDRYKAAQRIRYVSSPVNRTVLK</sequence>
<proteinExistence type="predicted"/>
<comment type="caution">
    <text evidence="1">The sequence shown here is derived from an EMBL/GenBank/DDBJ whole genome shotgun (WGS) entry which is preliminary data.</text>
</comment>
<dbReference type="RefSeq" id="WP_377468980.1">
    <property type="nucleotide sequence ID" value="NZ_JBHUHV010000007.1"/>
</dbReference>
<dbReference type="Gene3D" id="2.20.110.10">
    <property type="entry name" value="Histone H3 K4-specific methyltransferase SET7/9 N-terminal domain"/>
    <property type="match status" value="1"/>
</dbReference>
<dbReference type="InterPro" id="IPR011652">
    <property type="entry name" value="MORN_2"/>
</dbReference>
<gene>
    <name evidence="1" type="ORF">ACFSKU_02230</name>
</gene>
<dbReference type="SUPFAM" id="SSF82185">
    <property type="entry name" value="Histone H3 K4-specific methyltransferase SET7/9 N-terminal domain"/>
    <property type="match status" value="1"/>
</dbReference>
<dbReference type="EMBL" id="JBHUHV010000007">
    <property type="protein sequence ID" value="MFD2065686.1"/>
    <property type="molecule type" value="Genomic_DNA"/>
</dbReference>
<accession>A0ABW4WU46</accession>
<evidence type="ECO:0000313" key="1">
    <source>
        <dbReference type="EMBL" id="MFD2065686.1"/>
    </source>
</evidence>
<dbReference type="Proteomes" id="UP001597369">
    <property type="component" value="Unassembled WGS sequence"/>
</dbReference>
<organism evidence="1 2">
    <name type="scientific">Pontibacter silvestris</name>
    <dbReference type="NCBI Taxonomy" id="2305183"/>
    <lineage>
        <taxon>Bacteria</taxon>
        <taxon>Pseudomonadati</taxon>
        <taxon>Bacteroidota</taxon>
        <taxon>Cytophagia</taxon>
        <taxon>Cytophagales</taxon>
        <taxon>Hymenobacteraceae</taxon>
        <taxon>Pontibacter</taxon>
    </lineage>
</organism>